<dbReference type="InterPro" id="IPR056767">
    <property type="entry name" value="C2H2-Znf_KIN17"/>
</dbReference>
<dbReference type="PROSITE" id="PS00028">
    <property type="entry name" value="ZINC_FINGER_C2H2_1"/>
    <property type="match status" value="1"/>
</dbReference>
<feature type="compositionally biased region" description="Low complexity" evidence="6">
    <location>
        <begin position="253"/>
        <end position="264"/>
    </location>
</feature>
<dbReference type="AlphaFoldDB" id="A0A0D2A3I5"/>
<evidence type="ECO:0000313" key="9">
    <source>
        <dbReference type="Proteomes" id="UP000053259"/>
    </source>
</evidence>
<comment type="similarity">
    <text evidence="1">Belongs to the KIN17 family.</text>
</comment>
<dbReference type="EMBL" id="KN847555">
    <property type="protein sequence ID" value="KIW01383.1"/>
    <property type="molecule type" value="Genomic_DNA"/>
</dbReference>
<gene>
    <name evidence="8" type="ORF">PV09_07151</name>
</gene>
<feature type="domain" description="C2H2-type" evidence="7">
    <location>
        <begin position="28"/>
        <end position="50"/>
    </location>
</feature>
<dbReference type="GO" id="GO:0005634">
    <property type="term" value="C:nucleus"/>
    <property type="evidence" value="ECO:0007669"/>
    <property type="project" value="TreeGrafter"/>
</dbReference>
<dbReference type="VEuPathDB" id="FungiDB:PV09_07151"/>
<evidence type="ECO:0000256" key="3">
    <source>
        <dbReference type="ARBA" id="ARBA00022771"/>
    </source>
</evidence>
<reference evidence="8 9" key="1">
    <citation type="submission" date="2015-01" db="EMBL/GenBank/DDBJ databases">
        <title>The Genome Sequence of Ochroconis gallopava CBS43764.</title>
        <authorList>
            <consortium name="The Broad Institute Genomics Platform"/>
            <person name="Cuomo C."/>
            <person name="de Hoog S."/>
            <person name="Gorbushina A."/>
            <person name="Stielow B."/>
            <person name="Teixiera M."/>
            <person name="Abouelleil A."/>
            <person name="Chapman S.B."/>
            <person name="Priest M."/>
            <person name="Young S.K."/>
            <person name="Wortman J."/>
            <person name="Nusbaum C."/>
            <person name="Birren B."/>
        </authorList>
    </citation>
    <scope>NUCLEOTIDE SEQUENCE [LARGE SCALE GENOMIC DNA]</scope>
    <source>
        <strain evidence="8 9">CBS 43764</strain>
    </source>
</reference>
<name>A0A0D2A3I5_9PEZI</name>
<dbReference type="InterPro" id="IPR019447">
    <property type="entry name" value="DNA/RNA-bd_Kin17_WH-like_dom"/>
</dbReference>
<dbReference type="HOGENOM" id="CLU_030065_0_1_1"/>
<keyword evidence="2" id="KW-0479">Metal-binding</keyword>
<dbReference type="InterPro" id="IPR013087">
    <property type="entry name" value="Znf_C2H2_type"/>
</dbReference>
<dbReference type="STRING" id="253628.A0A0D2A3I5"/>
<dbReference type="Proteomes" id="UP000053259">
    <property type="component" value="Unassembled WGS sequence"/>
</dbReference>
<accession>A0A0D2A3I5</accession>
<dbReference type="FunFam" id="1.10.10.2030:FF:000001">
    <property type="entry name" value="DNA/RNA-binding protein KIN17, putative"/>
    <property type="match status" value="1"/>
</dbReference>
<evidence type="ECO:0000256" key="2">
    <source>
        <dbReference type="ARBA" id="ARBA00022723"/>
    </source>
</evidence>
<dbReference type="Gene3D" id="1.10.10.2030">
    <property type="entry name" value="DNA/RNA-binding protein Kin17, conserved domain"/>
    <property type="match status" value="1"/>
</dbReference>
<dbReference type="RefSeq" id="XP_016211252.1">
    <property type="nucleotide sequence ID" value="XM_016360880.1"/>
</dbReference>
<dbReference type="InterPro" id="IPR036236">
    <property type="entry name" value="Znf_C2H2_sf"/>
</dbReference>
<dbReference type="PANTHER" id="PTHR12805">
    <property type="entry name" value="KIN17 KIN, ANTIGENIC DETERMINANT OF RECA PROTEIN HOMOLOG"/>
    <property type="match status" value="1"/>
</dbReference>
<dbReference type="PANTHER" id="PTHR12805:SF0">
    <property type="entry name" value="DNA_RNA-BINDING PROTEIN KIN17"/>
    <property type="match status" value="1"/>
</dbReference>
<feature type="coiled-coil region" evidence="5">
    <location>
        <begin position="157"/>
        <end position="191"/>
    </location>
</feature>
<dbReference type="GO" id="GO:0008270">
    <property type="term" value="F:zinc ion binding"/>
    <property type="evidence" value="ECO:0007669"/>
    <property type="project" value="UniProtKB-KW"/>
</dbReference>
<protein>
    <recommendedName>
        <fullName evidence="7">C2H2-type domain-containing protein</fullName>
    </recommendedName>
</protein>
<dbReference type="OrthoDB" id="10266249at2759"/>
<proteinExistence type="inferred from homology"/>
<dbReference type="GeneID" id="27315124"/>
<evidence type="ECO:0000256" key="4">
    <source>
        <dbReference type="ARBA" id="ARBA00022833"/>
    </source>
</evidence>
<evidence type="ECO:0000256" key="6">
    <source>
        <dbReference type="SAM" id="MobiDB-lite"/>
    </source>
</evidence>
<dbReference type="SUPFAM" id="SSF57667">
    <property type="entry name" value="beta-beta-alpha zinc fingers"/>
    <property type="match status" value="1"/>
</dbReference>
<dbReference type="SMART" id="SM01253">
    <property type="entry name" value="Kin17_mid"/>
    <property type="match status" value="1"/>
</dbReference>
<keyword evidence="5" id="KW-0175">Coiled coil</keyword>
<keyword evidence="4" id="KW-0862">Zinc</keyword>
<dbReference type="GO" id="GO:0006974">
    <property type="term" value="P:DNA damage response"/>
    <property type="evidence" value="ECO:0007669"/>
    <property type="project" value="TreeGrafter"/>
</dbReference>
<dbReference type="FunCoup" id="A0A0D2A3I5">
    <property type="interactions" value="322"/>
</dbReference>
<feature type="region of interest" description="Disordered" evidence="6">
    <location>
        <begin position="217"/>
        <end position="333"/>
    </location>
</feature>
<evidence type="ECO:0000313" key="8">
    <source>
        <dbReference type="EMBL" id="KIW01383.1"/>
    </source>
</evidence>
<dbReference type="InterPro" id="IPR038254">
    <property type="entry name" value="KIN17_WH-like_sf"/>
</dbReference>
<evidence type="ECO:0000256" key="1">
    <source>
        <dbReference type="ARBA" id="ARBA00008517"/>
    </source>
</evidence>
<evidence type="ECO:0000259" key="7">
    <source>
        <dbReference type="PROSITE" id="PS00028"/>
    </source>
</evidence>
<keyword evidence="9" id="KW-1185">Reference proteome</keyword>
<dbReference type="GO" id="GO:0003690">
    <property type="term" value="F:double-stranded DNA binding"/>
    <property type="evidence" value="ECO:0007669"/>
    <property type="project" value="TreeGrafter"/>
</dbReference>
<organism evidence="8 9">
    <name type="scientific">Verruconis gallopava</name>
    <dbReference type="NCBI Taxonomy" id="253628"/>
    <lineage>
        <taxon>Eukaryota</taxon>
        <taxon>Fungi</taxon>
        <taxon>Dikarya</taxon>
        <taxon>Ascomycota</taxon>
        <taxon>Pezizomycotina</taxon>
        <taxon>Dothideomycetes</taxon>
        <taxon>Pleosporomycetidae</taxon>
        <taxon>Venturiales</taxon>
        <taxon>Sympoventuriaceae</taxon>
        <taxon>Verruconis</taxon>
    </lineage>
</organism>
<sequence>MPKAEAGTPKALANKMKAKGLQRLRWYCQVCERQMRDENGFKQHTMSEGHVRNMQIVGENAKSFINDYSMQFKRDFIQLLRTSHGEKWVHANRFYQEYISNKDHIHMNATKWPSLTEFTKYLGREGICRVKEEEEKGLFIAWVDDSPEALRRNEAIRKKERQDRGDEEREQKLLQEQIARAQAKAKEIEAIKAAKESVREGENVDTTTEPSVVEPIKFGFGAKKTEIKPESGSGPNETPKDSAPAAQASIEGSSSTTAPSTTTPMKISFGAPKPKNVFAEEKKKNPLKTKKIAIEEPPKKMSEAERIMKEEMERKRSISERNAAGGEKKRIRL</sequence>
<dbReference type="InParanoid" id="A0A0D2A3I5"/>
<dbReference type="Pfam" id="PF25095">
    <property type="entry name" value="C2H2-zf_KIN17"/>
    <property type="match status" value="1"/>
</dbReference>
<keyword evidence="3" id="KW-0863">Zinc-finger</keyword>
<feature type="compositionally biased region" description="Basic and acidic residues" evidence="6">
    <location>
        <begin position="292"/>
        <end position="319"/>
    </location>
</feature>
<dbReference type="InterPro" id="IPR037321">
    <property type="entry name" value="KIN17-like"/>
</dbReference>
<evidence type="ECO:0000256" key="5">
    <source>
        <dbReference type="SAM" id="Coils"/>
    </source>
</evidence>
<dbReference type="Pfam" id="PF10357">
    <property type="entry name" value="WH_KIN17"/>
    <property type="match status" value="1"/>
</dbReference>
<dbReference type="GO" id="GO:0006260">
    <property type="term" value="P:DNA replication"/>
    <property type="evidence" value="ECO:0007669"/>
    <property type="project" value="TreeGrafter"/>
</dbReference>